<organism evidence="2 3">
    <name type="scientific">Priestia megaterium Q3</name>
    <dbReference type="NCBI Taxonomy" id="1452722"/>
    <lineage>
        <taxon>Bacteria</taxon>
        <taxon>Bacillati</taxon>
        <taxon>Bacillota</taxon>
        <taxon>Bacilli</taxon>
        <taxon>Bacillales</taxon>
        <taxon>Bacillaceae</taxon>
        <taxon>Priestia</taxon>
    </lineage>
</organism>
<dbReference type="RefSeq" id="WP_053086221.1">
    <property type="nucleotide sequence ID" value="NZ_CP010586.1"/>
</dbReference>
<sequence length="255" mass="30397">MSNLFVEAQESHYYSEFQHNLLQGLNRRGHTSSKINVVGNIDTFTLKTIHSNYECIAENLKVYPTVTIYPRNYKLEGGFGGFYYADKNHIKIVDHFYIISMLAHEMRHAYQYIYFPDMYFNTSYQSVSGYLNCNVERDARAYAQDYCTIKEYWEEAKYCAQTERDFELVIQYKKLATEVGLDEQYFKHKPQKAWLVPRTYHLQQEKVAYLNKEYKQIKLRRFNNEKSRTLGEYVRGVVVAIVIVMCIMYWIGNLR</sequence>
<keyword evidence="1" id="KW-0812">Transmembrane</keyword>
<keyword evidence="1" id="KW-1133">Transmembrane helix</keyword>
<dbReference type="EMBL" id="CP010586">
    <property type="protein sequence ID" value="AKP76065.1"/>
    <property type="molecule type" value="Genomic_DNA"/>
</dbReference>
<proteinExistence type="predicted"/>
<evidence type="ECO:0000313" key="3">
    <source>
        <dbReference type="Proteomes" id="UP000036410"/>
    </source>
</evidence>
<keyword evidence="1" id="KW-0472">Membrane</keyword>
<evidence type="ECO:0000256" key="1">
    <source>
        <dbReference type="SAM" id="Phobius"/>
    </source>
</evidence>
<dbReference type="Proteomes" id="UP000036410">
    <property type="component" value="Chromosome"/>
</dbReference>
<name>A0A806U6P5_PRIMG</name>
<evidence type="ECO:0000313" key="2">
    <source>
        <dbReference type="EMBL" id="AKP76065.1"/>
    </source>
</evidence>
<reference evidence="2 3" key="1">
    <citation type="submission" date="2015-01" db="EMBL/GenBank/DDBJ databases">
        <title>Genome sequence of bacillus megaterium Q3.</title>
        <authorList>
            <person name="Wang Y."/>
            <person name="Luo K."/>
            <person name="Bai L."/>
            <person name="Luo F."/>
        </authorList>
    </citation>
    <scope>NUCLEOTIDE SEQUENCE [LARGE SCALE GENOMIC DNA]</scope>
    <source>
        <strain evidence="2 3">Q3</strain>
    </source>
</reference>
<dbReference type="AlphaFoldDB" id="A0A806U6P5"/>
<protein>
    <submittedName>
        <fullName evidence="2">Uncharacterized protein</fullName>
    </submittedName>
</protein>
<feature type="transmembrane region" description="Helical" evidence="1">
    <location>
        <begin position="233"/>
        <end position="252"/>
    </location>
</feature>
<gene>
    <name evidence="2" type="ORF">AS52_01100</name>
</gene>
<accession>A0A806U6P5</accession>